<comment type="caution">
    <text evidence="11">The sequence shown here is derived from an EMBL/GenBank/DDBJ whole genome shotgun (WGS) entry which is preliminary data.</text>
</comment>
<organism evidence="11 12">
    <name type="scientific">Candidatus Brocadia sinica JPN1</name>
    <dbReference type="NCBI Taxonomy" id="1197129"/>
    <lineage>
        <taxon>Bacteria</taxon>
        <taxon>Pseudomonadati</taxon>
        <taxon>Planctomycetota</taxon>
        <taxon>Candidatus Brocadiia</taxon>
        <taxon>Candidatus Brocadiales</taxon>
        <taxon>Candidatus Brocadiaceae</taxon>
        <taxon>Candidatus Brocadia</taxon>
    </lineage>
</organism>
<keyword evidence="5" id="KW-0949">S-adenosyl-L-methionine</keyword>
<evidence type="ECO:0000256" key="6">
    <source>
        <dbReference type="ARBA" id="ARBA00022723"/>
    </source>
</evidence>
<dbReference type="InterPro" id="IPR036724">
    <property type="entry name" value="Cobalamin-bd_sf"/>
</dbReference>
<dbReference type="SFLD" id="SFLDS00029">
    <property type="entry name" value="Radical_SAM"/>
    <property type="match status" value="1"/>
</dbReference>
<evidence type="ECO:0000259" key="10">
    <source>
        <dbReference type="PROSITE" id="PS51918"/>
    </source>
</evidence>
<evidence type="ECO:0000313" key="12">
    <source>
        <dbReference type="Proteomes" id="UP000032309"/>
    </source>
</evidence>
<dbReference type="InterPro" id="IPR034466">
    <property type="entry name" value="Methyltransferase_Class_B"/>
</dbReference>
<evidence type="ECO:0000256" key="4">
    <source>
        <dbReference type="ARBA" id="ARBA00022679"/>
    </source>
</evidence>
<reference evidence="12" key="1">
    <citation type="journal article" date="2015" name="Genome Announc.">
        <title>Draft Genome Sequence of an Anaerobic Ammonium-Oxidizing Bacterium, "Candidatus Brocadia sinica".</title>
        <authorList>
            <person name="Oshiki M."/>
            <person name="Shinyako-Hata K."/>
            <person name="Satoh H."/>
            <person name="Okabe S."/>
        </authorList>
    </citation>
    <scope>NUCLEOTIDE SEQUENCE [LARGE SCALE GENOMIC DNA]</scope>
    <source>
        <strain evidence="12">JPN1</strain>
    </source>
</reference>
<dbReference type="PROSITE" id="PS01278">
    <property type="entry name" value="MTTASE_RADICAL"/>
    <property type="match status" value="1"/>
</dbReference>
<dbReference type="SMART" id="SM00729">
    <property type="entry name" value="Elp3"/>
    <property type="match status" value="1"/>
</dbReference>
<evidence type="ECO:0000256" key="5">
    <source>
        <dbReference type="ARBA" id="ARBA00022691"/>
    </source>
</evidence>
<keyword evidence="8" id="KW-0411">Iron-sulfur</keyword>
<name>A0ABQ0JWE7_9BACT</name>
<dbReference type="EMBL" id="BAFN01000001">
    <property type="protein sequence ID" value="GAN33072.1"/>
    <property type="molecule type" value="Genomic_DNA"/>
</dbReference>
<dbReference type="InterPro" id="IPR007197">
    <property type="entry name" value="rSAM"/>
</dbReference>
<dbReference type="SFLD" id="SFLDG01082">
    <property type="entry name" value="B12-binding_domain_containing"/>
    <property type="match status" value="1"/>
</dbReference>
<dbReference type="Gene3D" id="3.80.30.20">
    <property type="entry name" value="tm_1862 like domain"/>
    <property type="match status" value="1"/>
</dbReference>
<accession>A0ABQ0JWE7</accession>
<dbReference type="SUPFAM" id="SSF102114">
    <property type="entry name" value="Radical SAM enzymes"/>
    <property type="match status" value="1"/>
</dbReference>
<evidence type="ECO:0000256" key="2">
    <source>
        <dbReference type="ARBA" id="ARBA00022485"/>
    </source>
</evidence>
<dbReference type="SUPFAM" id="SSF52242">
    <property type="entry name" value="Cobalamin (vitamin B12)-binding domain"/>
    <property type="match status" value="1"/>
</dbReference>
<keyword evidence="4" id="KW-0808">Transferase</keyword>
<keyword evidence="2" id="KW-0004">4Fe-4S</keyword>
<keyword evidence="12" id="KW-1185">Reference proteome</keyword>
<dbReference type="PANTHER" id="PTHR43409">
    <property type="entry name" value="ANAEROBIC MAGNESIUM-PROTOPORPHYRIN IX MONOMETHYL ESTER CYCLASE-RELATED"/>
    <property type="match status" value="1"/>
</dbReference>
<dbReference type="Gene3D" id="3.40.50.280">
    <property type="entry name" value="Cobalamin-binding domain"/>
    <property type="match status" value="1"/>
</dbReference>
<dbReference type="PANTHER" id="PTHR43409:SF7">
    <property type="entry name" value="BLL1977 PROTEIN"/>
    <property type="match status" value="1"/>
</dbReference>
<protein>
    <submittedName>
        <fullName evidence="11">Fe-S oxidoreductase</fullName>
    </submittedName>
</protein>
<evidence type="ECO:0000256" key="3">
    <source>
        <dbReference type="ARBA" id="ARBA00022603"/>
    </source>
</evidence>
<dbReference type="InterPro" id="IPR023404">
    <property type="entry name" value="rSAM_horseshoe"/>
</dbReference>
<evidence type="ECO:0000256" key="7">
    <source>
        <dbReference type="ARBA" id="ARBA00023004"/>
    </source>
</evidence>
<dbReference type="CDD" id="cd01335">
    <property type="entry name" value="Radical_SAM"/>
    <property type="match status" value="1"/>
</dbReference>
<keyword evidence="6" id="KW-0479">Metal-binding</keyword>
<dbReference type="Pfam" id="PF02310">
    <property type="entry name" value="B12-binding"/>
    <property type="match status" value="1"/>
</dbReference>
<dbReference type="InterPro" id="IPR020612">
    <property type="entry name" value="Methylthiotransferase_CS"/>
</dbReference>
<dbReference type="InterPro" id="IPR006158">
    <property type="entry name" value="Cobalamin-bd"/>
</dbReference>
<dbReference type="Pfam" id="PF04055">
    <property type="entry name" value="Radical_SAM"/>
    <property type="match status" value="1"/>
</dbReference>
<dbReference type="PROSITE" id="PS51332">
    <property type="entry name" value="B12_BINDING"/>
    <property type="match status" value="1"/>
</dbReference>
<proteinExistence type="predicted"/>
<evidence type="ECO:0000256" key="1">
    <source>
        <dbReference type="ARBA" id="ARBA00001966"/>
    </source>
</evidence>
<feature type="domain" description="Radical SAM core" evidence="10">
    <location>
        <begin position="206"/>
        <end position="441"/>
    </location>
</feature>
<keyword evidence="7" id="KW-0408">Iron</keyword>
<gene>
    <name evidence="11" type="ORF">BROSI_A1589</name>
</gene>
<evidence type="ECO:0000259" key="9">
    <source>
        <dbReference type="PROSITE" id="PS51332"/>
    </source>
</evidence>
<feature type="domain" description="B12-binding" evidence="9">
    <location>
        <begin position="16"/>
        <end position="147"/>
    </location>
</feature>
<sequence length="502" mass="57695">MRTLLVNPPVFDHGKYRRILEEKPIETYTMPIGIGYIASVLEKAGYEVKAVDAYQMSWDNFGKILKDYAPDIVGISCLTDQRASIYRLMSMVKSLNKEIRIVLGGTHATLMHEQLLNHFPVDAVVLGEGENPFLHLVRAWEAGEDIENVKGIAFQRDGNVVKTKNQELIKDLDTIPFPAYHFFDLDMYAGWELHTKVASVLGYQHYASYKSAAIITSRGCPWNCSFCSVSAMSGQKWRDRTAINVVDEIEMLVNKYNCKIIDFVDDIFSVDQKRVIAISEEILRRKLDILWGFETGVRYVSEEMLRKAAEAGCKFIMYGVESASQEVMKNVSKKTDTEKIIKAFELTKKAGIATGAFIMVGNPGENDRSINETMKILRVIKPDVIVNQILMIFPGTAQYAKAKGEGFIDDRYWLSDLPAPYYEQYHSLQRLVRLHRKIFYYTMNRFSVFVRTVRDKIEIHYGIKFTKRGIKMVPKIPPKSLWRTHPVDKIQEIRIEPQNEKR</sequence>
<dbReference type="InterPro" id="IPR006638">
    <property type="entry name" value="Elp3/MiaA/NifB-like_rSAM"/>
</dbReference>
<comment type="cofactor">
    <cofactor evidence="1">
        <name>[4Fe-4S] cluster</name>
        <dbReference type="ChEBI" id="CHEBI:49883"/>
    </cofactor>
</comment>
<dbReference type="PROSITE" id="PS51918">
    <property type="entry name" value="RADICAL_SAM"/>
    <property type="match status" value="1"/>
</dbReference>
<dbReference type="RefSeq" id="WP_052563134.1">
    <property type="nucleotide sequence ID" value="NZ_BAFN01000001.1"/>
</dbReference>
<evidence type="ECO:0000313" key="11">
    <source>
        <dbReference type="EMBL" id="GAN33072.1"/>
    </source>
</evidence>
<keyword evidence="3" id="KW-0489">Methyltransferase</keyword>
<evidence type="ECO:0000256" key="8">
    <source>
        <dbReference type="ARBA" id="ARBA00023014"/>
    </source>
</evidence>
<dbReference type="SFLD" id="SFLDG01123">
    <property type="entry name" value="methyltransferase_(Class_B)"/>
    <property type="match status" value="1"/>
</dbReference>
<dbReference type="InterPro" id="IPR051198">
    <property type="entry name" value="BchE-like"/>
</dbReference>
<dbReference type="InterPro" id="IPR058240">
    <property type="entry name" value="rSAM_sf"/>
</dbReference>
<dbReference type="CDD" id="cd02068">
    <property type="entry name" value="radical_SAM_B12_BD"/>
    <property type="match status" value="1"/>
</dbReference>
<dbReference type="Proteomes" id="UP000032309">
    <property type="component" value="Unassembled WGS sequence"/>
</dbReference>